<accession>A0A561ELS4</accession>
<keyword evidence="1" id="KW-1133">Transmembrane helix</keyword>
<feature type="transmembrane region" description="Helical" evidence="1">
    <location>
        <begin position="63"/>
        <end position="89"/>
    </location>
</feature>
<keyword evidence="1" id="KW-0472">Membrane</keyword>
<feature type="transmembrane region" description="Helical" evidence="1">
    <location>
        <begin position="101"/>
        <end position="134"/>
    </location>
</feature>
<sequence length="517" mass="54428">MAAAVLLALALNVAWAWWAASGGGDLAAQYAWMRFARDHPEAAYALSWYGGVHPVSYSVLAPYLMAAVGVRTAAVVAGAASAGLLAWLLVRSGIRRPAVPASWGALALSCNVASGRVTFAVGVLFGLAALALVAPRPGLPLRNRQACTATVLGFLAALTSPVAGLLLEVAAAGLFLAGHRRRALTTGLGPPLVVLASVLLFPFTGVQPMNATSLLVPTGAAVALAVLAPRRWRILRAGAWVYAAGVAATWAVPSPLGSNVERLALLFGGTLLLAAAAQQGGRRAVALYTAFAVVAVWQLAKPVGDLAVTAPVPSWAARSGPVIAELQRLHADRVRVEAVPTRSHREASILAPYVNLARGWNRQVDADRSALFYEATLTAPSYHAWLQHWAVRYVAVADSAPDGAAEQEARLVRDGQPWLRHIWTDGNWELYEVTDPVPLADPPATVQRAGPADILLDVPVQGSVTVRISWSPWLGVDGVDGACLAPDGDWTRLSVPRPGVYRIGASYRLPRQDVGCP</sequence>
<dbReference type="AlphaFoldDB" id="A0A561ELS4"/>
<keyword evidence="3" id="KW-1185">Reference proteome</keyword>
<feature type="transmembrane region" description="Helical" evidence="1">
    <location>
        <begin position="234"/>
        <end position="253"/>
    </location>
</feature>
<gene>
    <name evidence="2" type="ORF">FB465_1558</name>
</gene>
<feature type="transmembrane region" description="Helical" evidence="1">
    <location>
        <begin position="154"/>
        <end position="176"/>
    </location>
</feature>
<reference evidence="2 3" key="1">
    <citation type="submission" date="2019-06" db="EMBL/GenBank/DDBJ databases">
        <title>Sequencing the genomes of 1000 actinobacteria strains.</title>
        <authorList>
            <person name="Klenk H.-P."/>
        </authorList>
    </citation>
    <scope>NUCLEOTIDE SEQUENCE [LARGE SCALE GENOMIC DNA]</scope>
    <source>
        <strain evidence="2 3">DSM 41649</strain>
    </source>
</reference>
<name>A0A561ELS4_9ACTN</name>
<keyword evidence="1" id="KW-0812">Transmembrane</keyword>
<comment type="caution">
    <text evidence="2">The sequence shown here is derived from an EMBL/GenBank/DDBJ whole genome shotgun (WGS) entry which is preliminary data.</text>
</comment>
<dbReference type="EMBL" id="VIVR01000001">
    <property type="protein sequence ID" value="TWE16575.1"/>
    <property type="molecule type" value="Genomic_DNA"/>
</dbReference>
<protein>
    <submittedName>
        <fullName evidence="2">Uncharacterized protein</fullName>
    </submittedName>
</protein>
<proteinExistence type="predicted"/>
<dbReference type="Proteomes" id="UP000318416">
    <property type="component" value="Unassembled WGS sequence"/>
</dbReference>
<organism evidence="2 3">
    <name type="scientific">Kitasatospora atroaurantiaca</name>
    <dbReference type="NCBI Taxonomy" id="285545"/>
    <lineage>
        <taxon>Bacteria</taxon>
        <taxon>Bacillati</taxon>
        <taxon>Actinomycetota</taxon>
        <taxon>Actinomycetes</taxon>
        <taxon>Kitasatosporales</taxon>
        <taxon>Streptomycetaceae</taxon>
        <taxon>Kitasatospora</taxon>
    </lineage>
</organism>
<feature type="transmembrane region" description="Helical" evidence="1">
    <location>
        <begin position="183"/>
        <end position="203"/>
    </location>
</feature>
<evidence type="ECO:0000313" key="2">
    <source>
        <dbReference type="EMBL" id="TWE16575.1"/>
    </source>
</evidence>
<evidence type="ECO:0000256" key="1">
    <source>
        <dbReference type="SAM" id="Phobius"/>
    </source>
</evidence>
<feature type="transmembrane region" description="Helical" evidence="1">
    <location>
        <begin position="209"/>
        <end position="227"/>
    </location>
</feature>
<evidence type="ECO:0000313" key="3">
    <source>
        <dbReference type="Proteomes" id="UP000318416"/>
    </source>
</evidence>